<keyword evidence="3" id="KW-0804">Transcription</keyword>
<dbReference type="EMBL" id="UHIP01000001">
    <property type="protein sequence ID" value="SUP26475.1"/>
    <property type="molecule type" value="Genomic_DNA"/>
</dbReference>
<dbReference type="InterPro" id="IPR036388">
    <property type="entry name" value="WH-like_DNA-bd_sf"/>
</dbReference>
<dbReference type="Gene3D" id="1.10.10.10">
    <property type="entry name" value="Winged helix-like DNA-binding domain superfamily/Winged helix DNA-binding domain"/>
    <property type="match status" value="1"/>
</dbReference>
<dbReference type="PROSITE" id="PS00622">
    <property type="entry name" value="HTH_LUXR_1"/>
    <property type="match status" value="1"/>
</dbReference>
<dbReference type="InterPro" id="IPR039420">
    <property type="entry name" value="WalR-like"/>
</dbReference>
<dbReference type="InterPro" id="IPR000792">
    <property type="entry name" value="Tscrpt_reg_LuxR_C"/>
</dbReference>
<dbReference type="GeneID" id="29387279"/>
<dbReference type="Pfam" id="PF00196">
    <property type="entry name" value="GerE"/>
    <property type="match status" value="1"/>
</dbReference>
<protein>
    <submittedName>
        <fullName evidence="5">LuxR family transcriptional regulator</fullName>
    </submittedName>
</protein>
<dbReference type="AlphaFoldDB" id="A0AAX2LQ16"/>
<dbReference type="InterPro" id="IPR049151">
    <property type="entry name" value="CsgD-like_REC"/>
</dbReference>
<proteinExistence type="predicted"/>
<evidence type="ECO:0000313" key="6">
    <source>
        <dbReference type="Proteomes" id="UP000254626"/>
    </source>
</evidence>
<dbReference type="Proteomes" id="UP000254626">
    <property type="component" value="Unassembled WGS sequence"/>
</dbReference>
<reference evidence="5 6" key="1">
    <citation type="submission" date="2018-06" db="EMBL/GenBank/DDBJ databases">
        <authorList>
            <consortium name="Pathogen Informatics"/>
            <person name="Doyle S."/>
        </authorList>
    </citation>
    <scope>NUCLEOTIDE SEQUENCE [LARGE SCALE GENOMIC DNA]</scope>
    <source>
        <strain evidence="5 6">NCTC11327</strain>
    </source>
</reference>
<dbReference type="GO" id="GO:0006355">
    <property type="term" value="P:regulation of DNA-templated transcription"/>
    <property type="evidence" value="ECO:0007669"/>
    <property type="project" value="InterPro"/>
</dbReference>
<dbReference type="PRINTS" id="PR00038">
    <property type="entry name" value="HTHLUXR"/>
</dbReference>
<feature type="domain" description="HTH luxR-type" evidence="4">
    <location>
        <begin position="149"/>
        <end position="214"/>
    </location>
</feature>
<evidence type="ECO:0000256" key="2">
    <source>
        <dbReference type="ARBA" id="ARBA00023125"/>
    </source>
</evidence>
<evidence type="ECO:0000259" key="4">
    <source>
        <dbReference type="PROSITE" id="PS50043"/>
    </source>
</evidence>
<dbReference type="FunFam" id="1.10.10.10:FF:000153">
    <property type="entry name" value="LuxR family transcriptional regulator"/>
    <property type="match status" value="1"/>
</dbReference>
<comment type="caution">
    <text evidence="5">The sequence shown here is derived from an EMBL/GenBank/DDBJ whole genome shotgun (WGS) entry which is preliminary data.</text>
</comment>
<accession>A0AAX2LQ16</accession>
<dbReference type="SMART" id="SM00421">
    <property type="entry name" value="HTH_LUXR"/>
    <property type="match status" value="1"/>
</dbReference>
<dbReference type="Gene3D" id="3.40.50.2300">
    <property type="match status" value="1"/>
</dbReference>
<dbReference type="PANTHER" id="PTHR43214">
    <property type="entry name" value="TWO-COMPONENT RESPONSE REGULATOR"/>
    <property type="match status" value="1"/>
</dbReference>
<dbReference type="RefSeq" id="WP_218016636.1">
    <property type="nucleotide sequence ID" value="NZ_CABLBX010000011.1"/>
</dbReference>
<evidence type="ECO:0000256" key="3">
    <source>
        <dbReference type="ARBA" id="ARBA00023163"/>
    </source>
</evidence>
<dbReference type="GO" id="GO:0003677">
    <property type="term" value="F:DNA binding"/>
    <property type="evidence" value="ECO:0007669"/>
    <property type="project" value="UniProtKB-KW"/>
</dbReference>
<organism evidence="5 6">
    <name type="scientific">Vibrio fluvialis</name>
    <dbReference type="NCBI Taxonomy" id="676"/>
    <lineage>
        <taxon>Bacteria</taxon>
        <taxon>Pseudomonadati</taxon>
        <taxon>Pseudomonadota</taxon>
        <taxon>Gammaproteobacteria</taxon>
        <taxon>Vibrionales</taxon>
        <taxon>Vibrionaceae</taxon>
        <taxon>Vibrio</taxon>
    </lineage>
</organism>
<sequence>MNYPGIQNALLFSEESLTSTMLKETLGRNLPLSVELQRFSQLSIEKSTCAKYIFIDFAHITDEFENNYYNIKYQIGLHAKEILINCPRDISVAYLFKWPNLYGVFYVDDYIDKILQGTHKIMQGEMWLSRQLSQDYILHFRSNIPVLSSRMLGAVLTKREHEFVKLLVKGKTNPEIAEHFGVSLNTVKSHLHNLFKKINAKNRVQAVIWAKDSLGLDTKPNDIKAE</sequence>
<keyword evidence="1" id="KW-0805">Transcription regulation</keyword>
<evidence type="ECO:0000256" key="1">
    <source>
        <dbReference type="ARBA" id="ARBA00023015"/>
    </source>
</evidence>
<gene>
    <name evidence="5" type="primary">csgD_2</name>
    <name evidence="5" type="ORF">NCTC11327_01966</name>
</gene>
<dbReference type="Pfam" id="PF21155">
    <property type="entry name" value="VpsT-like_REC"/>
    <property type="match status" value="1"/>
</dbReference>
<name>A0AAX2LQ16_VIBFL</name>
<dbReference type="SUPFAM" id="SSF46894">
    <property type="entry name" value="C-terminal effector domain of the bipartite response regulators"/>
    <property type="match status" value="1"/>
</dbReference>
<keyword evidence="2" id="KW-0238">DNA-binding</keyword>
<dbReference type="InterPro" id="IPR016032">
    <property type="entry name" value="Sig_transdc_resp-reg_C-effctor"/>
</dbReference>
<dbReference type="CDD" id="cd06170">
    <property type="entry name" value="LuxR_C_like"/>
    <property type="match status" value="1"/>
</dbReference>
<dbReference type="PANTHER" id="PTHR43214:SF38">
    <property type="entry name" value="NITRATE_NITRITE RESPONSE REGULATOR PROTEIN NARL"/>
    <property type="match status" value="1"/>
</dbReference>
<evidence type="ECO:0000313" key="5">
    <source>
        <dbReference type="EMBL" id="SUP26475.1"/>
    </source>
</evidence>
<dbReference type="PROSITE" id="PS50043">
    <property type="entry name" value="HTH_LUXR_2"/>
    <property type="match status" value="1"/>
</dbReference>